<dbReference type="InterPro" id="IPR055509">
    <property type="entry name" value="DUF7082"/>
</dbReference>
<dbReference type="PANTHER" id="PTHR39463">
    <property type="entry name" value="MEDUSA"/>
    <property type="match status" value="1"/>
</dbReference>
<feature type="domain" description="DUF7082" evidence="1">
    <location>
        <begin position="326"/>
        <end position="482"/>
    </location>
</feature>
<dbReference type="AlphaFoldDB" id="A0A015JF64"/>
<comment type="caution">
    <text evidence="2">The sequence shown here is derived from an EMBL/GenBank/DDBJ whole genome shotgun (WGS) entry which is preliminary data.</text>
</comment>
<dbReference type="STRING" id="1432141.A0A015JF64"/>
<gene>
    <name evidence="2" type="ORF">RirG_130730</name>
</gene>
<accession>A0A015JF64</accession>
<dbReference type="Pfam" id="PF23305">
    <property type="entry name" value="DUF7082"/>
    <property type="match status" value="1"/>
</dbReference>
<dbReference type="HOGENOM" id="CLU_553360_0_0_1"/>
<proteinExistence type="predicted"/>
<keyword evidence="3" id="KW-1185">Reference proteome</keyword>
<dbReference type="PANTHER" id="PTHR39463:SF1">
    <property type="entry name" value="MEDUSA"/>
    <property type="match status" value="1"/>
</dbReference>
<protein>
    <recommendedName>
        <fullName evidence="1">DUF7082 domain-containing protein</fullName>
    </recommendedName>
</protein>
<organism evidence="2 3">
    <name type="scientific">Rhizophagus irregularis (strain DAOM 197198w)</name>
    <name type="common">Glomus intraradices</name>
    <dbReference type="NCBI Taxonomy" id="1432141"/>
    <lineage>
        <taxon>Eukaryota</taxon>
        <taxon>Fungi</taxon>
        <taxon>Fungi incertae sedis</taxon>
        <taxon>Mucoromycota</taxon>
        <taxon>Glomeromycotina</taxon>
        <taxon>Glomeromycetes</taxon>
        <taxon>Glomerales</taxon>
        <taxon>Glomeraceae</taxon>
        <taxon>Rhizophagus</taxon>
    </lineage>
</organism>
<evidence type="ECO:0000313" key="3">
    <source>
        <dbReference type="Proteomes" id="UP000022910"/>
    </source>
</evidence>
<dbReference type="EMBL" id="JEMT01020778">
    <property type="protein sequence ID" value="EXX65700.1"/>
    <property type="molecule type" value="Genomic_DNA"/>
</dbReference>
<evidence type="ECO:0000313" key="2">
    <source>
        <dbReference type="EMBL" id="EXX65700.1"/>
    </source>
</evidence>
<name>A0A015JF64_RHIIW</name>
<dbReference type="OrthoDB" id="1751210at2759"/>
<evidence type="ECO:0000259" key="1">
    <source>
        <dbReference type="Pfam" id="PF23305"/>
    </source>
</evidence>
<dbReference type="GO" id="GO:0005634">
    <property type="term" value="C:nucleus"/>
    <property type="evidence" value="ECO:0007669"/>
    <property type="project" value="TreeGrafter"/>
</dbReference>
<reference evidence="2 3" key="1">
    <citation type="submission" date="2014-02" db="EMBL/GenBank/DDBJ databases">
        <title>Single nucleus genome sequencing reveals high similarity among nuclei of an endomycorrhizal fungus.</title>
        <authorList>
            <person name="Lin K."/>
            <person name="Geurts R."/>
            <person name="Zhang Z."/>
            <person name="Limpens E."/>
            <person name="Saunders D.G."/>
            <person name="Mu D."/>
            <person name="Pang E."/>
            <person name="Cao H."/>
            <person name="Cha H."/>
            <person name="Lin T."/>
            <person name="Zhou Q."/>
            <person name="Shang Y."/>
            <person name="Li Y."/>
            <person name="Ivanov S."/>
            <person name="Sharma T."/>
            <person name="Velzen R.V."/>
            <person name="Ruijter N.D."/>
            <person name="Aanen D.K."/>
            <person name="Win J."/>
            <person name="Kamoun S."/>
            <person name="Bisseling T."/>
            <person name="Huang S."/>
        </authorList>
    </citation>
    <scope>NUCLEOTIDE SEQUENCE [LARGE SCALE GENOMIC DNA]</scope>
    <source>
        <strain evidence="3">DAOM197198w</strain>
    </source>
</reference>
<dbReference type="Proteomes" id="UP000022910">
    <property type="component" value="Unassembled WGS sequence"/>
</dbReference>
<sequence length="493" mass="55597">MNIIDYSLTSSEIPYDNYCYYPITTDLSTISDVSISSISNALSDNNNSSEIPYDNYCYYPTTSDLSTISDVSISSISNALSDNNNSSEIPYDNYCYYPITSDLSTISDVSISSISNALSDNNNSSEIPYDNYCYYPITSDLSTISDVSISSISNALSDNNNSSEIPYDNYCYYPITSDLSTISDVSISSISNALSDNNNSSEIPYDNYCYYPITSDLSTISDVSISSISNALSDNNNSSKIPYDNYCYYPITSDLSTISDASISDASISSISNASISDASISDAISDATLDCKPEQPIVPSSHPTDRKHKIRIFTLESLTDLLNGVQISFDGNHNDMTQLWSQEELNVRRRVVQFFKTRAKKRIMASFKAVDPIERPKNGIFVSCLYWYDKKTQCDKWYFTSTDYLNLLESLTGIRLTSDEKNRIRRNLEEYKPITVGKNKNDSDDIYKDLMSYSFAKPRNAEKDIKIYEWRHLLHAIDKIIKKYSGKKRRNK</sequence>